<evidence type="ECO:0000313" key="3">
    <source>
        <dbReference type="Proteomes" id="UP000233398"/>
    </source>
</evidence>
<evidence type="ECO:0000259" key="1">
    <source>
        <dbReference type="PROSITE" id="PS50164"/>
    </source>
</evidence>
<comment type="caution">
    <text evidence="2">The sequence shown here is derived from an EMBL/GenBank/DDBJ whole genome shotgun (WGS) entry which is preliminary data.</text>
</comment>
<dbReference type="AlphaFoldDB" id="A0A2N0VM01"/>
<dbReference type="OrthoDB" id="1495241at2"/>
<reference evidence="2 3" key="1">
    <citation type="submission" date="2017-11" db="EMBL/GenBank/DDBJ databases">
        <title>Rhodohalobacter 15182 sp. nov., isolated from a salt lake.</title>
        <authorList>
            <person name="Han S."/>
        </authorList>
    </citation>
    <scope>NUCLEOTIDE SEQUENCE [LARGE SCALE GENOMIC DNA]</scope>
    <source>
        <strain evidence="2 3">15182</strain>
    </source>
</reference>
<dbReference type="EMBL" id="PISP01000001">
    <property type="protein sequence ID" value="PKD45174.1"/>
    <property type="molecule type" value="Genomic_DNA"/>
</dbReference>
<organism evidence="2 3">
    <name type="scientific">Rhodohalobacter barkolensis</name>
    <dbReference type="NCBI Taxonomy" id="2053187"/>
    <lineage>
        <taxon>Bacteria</taxon>
        <taxon>Pseudomonadati</taxon>
        <taxon>Balneolota</taxon>
        <taxon>Balneolia</taxon>
        <taxon>Balneolales</taxon>
        <taxon>Balneolaceae</taxon>
        <taxon>Rhodohalobacter</taxon>
    </lineage>
</organism>
<dbReference type="PROSITE" id="PS50164">
    <property type="entry name" value="GIY_YIG"/>
    <property type="match status" value="1"/>
</dbReference>
<evidence type="ECO:0000313" key="2">
    <source>
        <dbReference type="EMBL" id="PKD45174.1"/>
    </source>
</evidence>
<name>A0A2N0VM01_9BACT</name>
<proteinExistence type="predicted"/>
<protein>
    <recommendedName>
        <fullName evidence="1">GIY-YIG domain-containing protein</fullName>
    </recommendedName>
</protein>
<dbReference type="Gene3D" id="3.40.1440.10">
    <property type="entry name" value="GIY-YIG endonuclease"/>
    <property type="match status" value="1"/>
</dbReference>
<dbReference type="InterPro" id="IPR000305">
    <property type="entry name" value="GIY-YIG_endonuc"/>
</dbReference>
<dbReference type="RefSeq" id="WP_101072716.1">
    <property type="nucleotide sequence ID" value="NZ_PISP01000001.1"/>
</dbReference>
<gene>
    <name evidence="2" type="ORF">CWD77_06910</name>
</gene>
<accession>A0A2N0VM01</accession>
<keyword evidence="3" id="KW-1185">Reference proteome</keyword>
<dbReference type="Pfam" id="PF01541">
    <property type="entry name" value="GIY-YIG"/>
    <property type="match status" value="1"/>
</dbReference>
<dbReference type="SUPFAM" id="SSF82771">
    <property type="entry name" value="GIY-YIG endonuclease"/>
    <property type="match status" value="1"/>
</dbReference>
<dbReference type="InterPro" id="IPR035901">
    <property type="entry name" value="GIY-YIG_endonuc_sf"/>
</dbReference>
<dbReference type="Proteomes" id="UP000233398">
    <property type="component" value="Unassembled WGS sequence"/>
</dbReference>
<feature type="domain" description="GIY-YIG" evidence="1">
    <location>
        <begin position="1"/>
        <end position="43"/>
    </location>
</feature>
<sequence>MYYVYIIKSEAKDWRYVGFTTDLRERFKNHNQGKVASTKIYPL</sequence>